<feature type="domain" description="PAS" evidence="1">
    <location>
        <begin position="15"/>
        <end position="59"/>
    </location>
</feature>
<dbReference type="SMART" id="SM00086">
    <property type="entry name" value="PAC"/>
    <property type="match status" value="4"/>
</dbReference>
<dbReference type="SMART" id="SM00267">
    <property type="entry name" value="GGDEF"/>
    <property type="match status" value="1"/>
</dbReference>
<dbReference type="SMART" id="SM00091">
    <property type="entry name" value="PAS"/>
    <property type="match status" value="4"/>
</dbReference>
<name>A0ABV6YA45_9HYPH</name>
<feature type="domain" description="EAL" evidence="3">
    <location>
        <begin position="695"/>
        <end position="950"/>
    </location>
</feature>
<sequence>MQLKNSPASIQSRSAAGALEVILNGIVQPVIVKDRAHRFVFLNDAACVLIGRSPEELIGGVDHDFVPKEQADAFWALDDEVLATGQDRQVEEHITAVDGTIRILSTHKRLVALPGTAGEELFIVAVISDITELRRSEAVLRESEEHYRHSVELNPQIPWTADPQGNIISVSSRWHELTGMPVEEGLGRGWIAALHPDDLPPTQQSWLRSVTSGKPFDTEYRLRLRDGNYRWFRARATARHSEDGTILRWYGTLEDIHESRLATQALRERERQLATVFGQTMVGILHRGLNNEVLMVNQRFCDLVGRTREELHGLSMKDFTHPEDFPRNLAVWEEHRKHGTPFQIEKRYVRPDGKAVWCAVHVSFVYDESGKVISTITVAQDIDERKRAEEQSRESQENFRYLVELNPQIPWIADPDGQTIEISSRWLALTGLSREEVLAEDGWARAVHPDDVESATRNWAHSVATGEPLDDEFRLRVADGSYRWFRARASARCDETGAIVRWYGAEEDIHDRKLAEEHLRWAAYHDPLTGLPNRRLFQERLRQALDRAATSHRSVGLLIVDLDDFKQINDRFGHDAGDAVLKAFAQRLQGTASDPDDVARLGGDEFAIILPDVASEADVARVASHVIAQVSKPLSGSNIGRDYRASVGGAITSGPGMELDELLKQADLALYSGKAAGPGLFRMFEPAIREGIQQAASALRLAQKALELDWIVPFYQPKVTLGTGAIAGFEALLRWHHPRLGPQPPSALASAFDDPRLGVAIGERMLASVLRDLRSWLDTGLDVGTIAINASASEFLSGDYAERVLHQLRLAGLPASRLEIEVTETVLVGRDAANVEHTLQTLSAAGIKIALDDFGTGYASLTHLNKFPVNVLKLDRSFVGSFEKEPGNAAIVQAVLDLGRKLAITVVAEGIETSAQAAFLRDHGCDLGQGYFFGRPMAADAVSPFIGTWSARLNEGADELSRGGVVLNNRPEANAARIDVGGSADRQA</sequence>
<dbReference type="InterPro" id="IPR043128">
    <property type="entry name" value="Rev_trsase/Diguanyl_cyclase"/>
</dbReference>
<dbReference type="RefSeq" id="WP_246520611.1">
    <property type="nucleotide sequence ID" value="NZ_JAFBID010000058.1"/>
</dbReference>
<dbReference type="InterPro" id="IPR029787">
    <property type="entry name" value="Nucleotide_cyclase"/>
</dbReference>
<gene>
    <name evidence="5" type="ORF">ACETIH_15720</name>
</gene>
<dbReference type="InterPro" id="IPR013655">
    <property type="entry name" value="PAS_fold_3"/>
</dbReference>
<feature type="domain" description="PAS" evidence="1">
    <location>
        <begin position="395"/>
        <end position="467"/>
    </location>
</feature>
<dbReference type="InterPro" id="IPR000160">
    <property type="entry name" value="GGDEF_dom"/>
</dbReference>
<dbReference type="Proteomes" id="UP001593940">
    <property type="component" value="Unassembled WGS sequence"/>
</dbReference>
<feature type="domain" description="PAS" evidence="1">
    <location>
        <begin position="143"/>
        <end position="214"/>
    </location>
</feature>
<dbReference type="SUPFAM" id="SSF55785">
    <property type="entry name" value="PYP-like sensor domain (PAS domain)"/>
    <property type="match status" value="4"/>
</dbReference>
<dbReference type="SUPFAM" id="SSF141868">
    <property type="entry name" value="EAL domain-like"/>
    <property type="match status" value="1"/>
</dbReference>
<feature type="domain" description="PAS" evidence="1">
    <location>
        <begin position="269"/>
        <end position="324"/>
    </location>
</feature>
<dbReference type="PROSITE" id="PS50887">
    <property type="entry name" value="GGDEF"/>
    <property type="match status" value="1"/>
</dbReference>
<evidence type="ECO:0000259" key="4">
    <source>
        <dbReference type="PROSITE" id="PS50887"/>
    </source>
</evidence>
<dbReference type="Pfam" id="PF08448">
    <property type="entry name" value="PAS_4"/>
    <property type="match status" value="1"/>
</dbReference>
<dbReference type="PROSITE" id="PS50112">
    <property type="entry name" value="PAS"/>
    <property type="match status" value="4"/>
</dbReference>
<evidence type="ECO:0000259" key="3">
    <source>
        <dbReference type="PROSITE" id="PS50883"/>
    </source>
</evidence>
<evidence type="ECO:0000313" key="6">
    <source>
        <dbReference type="Proteomes" id="UP001593940"/>
    </source>
</evidence>
<feature type="domain" description="PAC" evidence="2">
    <location>
        <begin position="342"/>
        <end position="394"/>
    </location>
</feature>
<dbReference type="Gene3D" id="3.30.70.270">
    <property type="match status" value="1"/>
</dbReference>
<accession>A0ABV6YA45</accession>
<dbReference type="Gene3D" id="3.30.450.20">
    <property type="entry name" value="PAS domain"/>
    <property type="match status" value="4"/>
</dbReference>
<evidence type="ECO:0000313" key="5">
    <source>
        <dbReference type="EMBL" id="MFC1458128.1"/>
    </source>
</evidence>
<dbReference type="PROSITE" id="PS50113">
    <property type="entry name" value="PAC"/>
    <property type="match status" value="4"/>
</dbReference>
<feature type="domain" description="PAC" evidence="2">
    <location>
        <begin position="216"/>
        <end position="268"/>
    </location>
</feature>
<dbReference type="CDD" id="cd00130">
    <property type="entry name" value="PAS"/>
    <property type="match status" value="4"/>
</dbReference>
<dbReference type="InterPro" id="IPR000700">
    <property type="entry name" value="PAS-assoc_C"/>
</dbReference>
<protein>
    <submittedName>
        <fullName evidence="5">PAS domain S-box protein</fullName>
    </submittedName>
</protein>
<dbReference type="SMART" id="SM00052">
    <property type="entry name" value="EAL"/>
    <property type="match status" value="1"/>
</dbReference>
<keyword evidence="6" id="KW-1185">Reference proteome</keyword>
<dbReference type="PANTHER" id="PTHR44757">
    <property type="entry name" value="DIGUANYLATE CYCLASE DGCP"/>
    <property type="match status" value="1"/>
</dbReference>
<reference evidence="5 6" key="1">
    <citation type="submission" date="2024-09" db="EMBL/GenBank/DDBJ databases">
        <title>Nodulacao em especies de Leguminosae Basais da Amazonia e Caracterizacao dos Rizobios e Bacterias Associadas aos Nodulos.</title>
        <authorList>
            <person name="Jambeiro I.C.A."/>
            <person name="Lopes I.S."/>
            <person name="Aguiar E.R.G.R."/>
            <person name="Santos A.F.J."/>
            <person name="Dos Santos J.M.F."/>
            <person name="Gross E."/>
        </authorList>
    </citation>
    <scope>NUCLEOTIDE SEQUENCE [LARGE SCALE GENOMIC DNA]</scope>
    <source>
        <strain evidence="5 6">BRUESC1165</strain>
    </source>
</reference>
<dbReference type="InterPro" id="IPR013656">
    <property type="entry name" value="PAS_4"/>
</dbReference>
<dbReference type="SUPFAM" id="SSF55073">
    <property type="entry name" value="Nucleotide cyclase"/>
    <property type="match status" value="1"/>
</dbReference>
<dbReference type="InterPro" id="IPR035919">
    <property type="entry name" value="EAL_sf"/>
</dbReference>
<dbReference type="InterPro" id="IPR035965">
    <property type="entry name" value="PAS-like_dom_sf"/>
</dbReference>
<dbReference type="InterPro" id="IPR000014">
    <property type="entry name" value="PAS"/>
</dbReference>
<dbReference type="Gene3D" id="3.20.20.450">
    <property type="entry name" value="EAL domain"/>
    <property type="match status" value="1"/>
</dbReference>
<feature type="domain" description="PAC" evidence="2">
    <location>
        <begin position="469"/>
        <end position="521"/>
    </location>
</feature>
<comment type="caution">
    <text evidence="5">The sequence shown here is derived from an EMBL/GenBank/DDBJ whole genome shotgun (WGS) entry which is preliminary data.</text>
</comment>
<dbReference type="Pfam" id="PF00990">
    <property type="entry name" value="GGDEF"/>
    <property type="match status" value="1"/>
</dbReference>
<dbReference type="CDD" id="cd01949">
    <property type="entry name" value="GGDEF"/>
    <property type="match status" value="1"/>
</dbReference>
<evidence type="ECO:0000259" key="1">
    <source>
        <dbReference type="PROSITE" id="PS50112"/>
    </source>
</evidence>
<dbReference type="PANTHER" id="PTHR44757:SF2">
    <property type="entry name" value="BIOFILM ARCHITECTURE MAINTENANCE PROTEIN MBAA"/>
    <property type="match status" value="1"/>
</dbReference>
<evidence type="ECO:0000259" key="2">
    <source>
        <dbReference type="PROSITE" id="PS50113"/>
    </source>
</evidence>
<dbReference type="InterPro" id="IPR001633">
    <property type="entry name" value="EAL_dom"/>
</dbReference>
<dbReference type="Pfam" id="PF00563">
    <property type="entry name" value="EAL"/>
    <property type="match status" value="1"/>
</dbReference>
<dbReference type="InterPro" id="IPR001610">
    <property type="entry name" value="PAC"/>
</dbReference>
<organism evidence="5 6">
    <name type="scientific">Microvirga arabica</name>
    <dbReference type="NCBI Taxonomy" id="1128671"/>
    <lineage>
        <taxon>Bacteria</taxon>
        <taxon>Pseudomonadati</taxon>
        <taxon>Pseudomonadota</taxon>
        <taxon>Alphaproteobacteria</taxon>
        <taxon>Hyphomicrobiales</taxon>
        <taxon>Methylobacteriaceae</taxon>
        <taxon>Microvirga</taxon>
    </lineage>
</organism>
<feature type="domain" description="GGDEF" evidence="4">
    <location>
        <begin position="553"/>
        <end position="686"/>
    </location>
</feature>
<dbReference type="Pfam" id="PF08447">
    <property type="entry name" value="PAS_3"/>
    <property type="match status" value="3"/>
</dbReference>
<dbReference type="NCBIfam" id="TIGR00229">
    <property type="entry name" value="sensory_box"/>
    <property type="match status" value="4"/>
</dbReference>
<dbReference type="PROSITE" id="PS50883">
    <property type="entry name" value="EAL"/>
    <property type="match status" value="1"/>
</dbReference>
<dbReference type="EMBL" id="JBHOMY010000042">
    <property type="protein sequence ID" value="MFC1458128.1"/>
    <property type="molecule type" value="Genomic_DNA"/>
</dbReference>
<dbReference type="InterPro" id="IPR052155">
    <property type="entry name" value="Biofilm_reg_signaling"/>
</dbReference>
<dbReference type="NCBIfam" id="TIGR00254">
    <property type="entry name" value="GGDEF"/>
    <property type="match status" value="1"/>
</dbReference>
<feature type="domain" description="PAC" evidence="2">
    <location>
        <begin position="88"/>
        <end position="142"/>
    </location>
</feature>
<dbReference type="CDD" id="cd01948">
    <property type="entry name" value="EAL"/>
    <property type="match status" value="1"/>
</dbReference>
<proteinExistence type="predicted"/>